<feature type="binding site" evidence="3">
    <location>
        <position position="103"/>
    </location>
    <ligand>
        <name>Zn(2+)</name>
        <dbReference type="ChEBI" id="CHEBI:29105"/>
        <label>2</label>
    </ligand>
</feature>
<keyword evidence="6" id="KW-1185">Reference proteome</keyword>
<dbReference type="GO" id="GO:0016832">
    <property type="term" value="F:aldehyde-lyase activity"/>
    <property type="evidence" value="ECO:0007669"/>
    <property type="project" value="InterPro"/>
</dbReference>
<sequence length="287" mass="31755">MYTTLKEVTKTAEELNFTVGAFNAHNLEMLPEMIRAAKEMGAPIIIQTSVDTAKYIGYDVLVSVVKTMAEKEMVDAVLHLDHARNFDDIKEAIDLGYTSVMYDGSHLPFKENILKTKAVVEYAHKKGVSVEGELGTIGGTEEGIHVEENDKVYTKPEDARTFVQATGIDALAIAIGTNHGQFKSKTEVNIPLLKEINAVVDIPLVIHGGTGVKEEDYPELINNGIRKFNVGTELLVNWTKTAKESFEETTVNKSLRYNIIPANEACRDIVKHKIGLFMNVENPLHIG</sequence>
<reference evidence="5 7" key="1">
    <citation type="submission" date="2014-12" db="EMBL/GenBank/DDBJ databases">
        <title>Draft genome sequences of 29 type strains of Enterococci.</title>
        <authorList>
            <person name="Zhong Z."/>
            <person name="Sun Z."/>
            <person name="Liu W."/>
            <person name="Zhang W."/>
            <person name="Zhang H."/>
        </authorList>
    </citation>
    <scope>NUCLEOTIDE SEQUENCE [LARGE SCALE GENOMIC DNA]</scope>
    <source>
        <strain evidence="5 7">DSM 22801</strain>
    </source>
</reference>
<dbReference type="Proteomes" id="UP000065511">
    <property type="component" value="Chromosome"/>
</dbReference>
<dbReference type="InterPro" id="IPR013785">
    <property type="entry name" value="Aldolase_TIM"/>
</dbReference>
<dbReference type="GO" id="GO:0008270">
    <property type="term" value="F:zinc ion binding"/>
    <property type="evidence" value="ECO:0007669"/>
    <property type="project" value="InterPro"/>
</dbReference>
<keyword evidence="3" id="KW-0862">Zinc</keyword>
<protein>
    <submittedName>
        <fullName evidence="4">Iron ABC transporter substrate-binding protein</fullName>
    </submittedName>
    <submittedName>
        <fullName evidence="5">Ketose-bisphosphate aldolase</fullName>
    </submittedName>
</protein>
<evidence type="ECO:0000256" key="2">
    <source>
        <dbReference type="PIRSR" id="PIRSR001359-2"/>
    </source>
</evidence>
<dbReference type="SUPFAM" id="SSF51569">
    <property type="entry name" value="Aldolase"/>
    <property type="match status" value="1"/>
</dbReference>
<dbReference type="KEGG" id="ess:ATZ33_10200"/>
<feature type="binding site" evidence="2">
    <location>
        <position position="180"/>
    </location>
    <ligand>
        <name>dihydroxyacetone phosphate</name>
        <dbReference type="ChEBI" id="CHEBI:57642"/>
    </ligand>
</feature>
<dbReference type="EMBL" id="JXLC01000028">
    <property type="protein sequence ID" value="OJG87540.1"/>
    <property type="molecule type" value="Genomic_DNA"/>
</dbReference>
<dbReference type="PANTHER" id="PTHR30304">
    <property type="entry name" value="D-TAGATOSE-1,6-BISPHOSPHATE ALDOLASE"/>
    <property type="match status" value="1"/>
</dbReference>
<evidence type="ECO:0000256" key="3">
    <source>
        <dbReference type="PIRSR" id="PIRSR001359-3"/>
    </source>
</evidence>
<evidence type="ECO:0000313" key="6">
    <source>
        <dbReference type="Proteomes" id="UP000065511"/>
    </source>
</evidence>
<evidence type="ECO:0000313" key="7">
    <source>
        <dbReference type="Proteomes" id="UP000183039"/>
    </source>
</evidence>
<keyword evidence="3" id="KW-0479">Metal-binding</keyword>
<dbReference type="PANTHER" id="PTHR30304:SF0">
    <property type="entry name" value="D-TAGATOSE-1,6-BISPHOSPHATE ALDOLASE SUBUNIT GATY-RELATED"/>
    <property type="match status" value="1"/>
</dbReference>
<dbReference type="PIRSF" id="PIRSF001359">
    <property type="entry name" value="F_bP_aldolase_II"/>
    <property type="match status" value="1"/>
</dbReference>
<reference evidence="4 6" key="2">
    <citation type="submission" date="2015-12" db="EMBL/GenBank/DDBJ databases">
        <authorList>
            <person name="Lauer A."/>
            <person name="Humrighouse B."/>
            <person name="Loparev V."/>
            <person name="Shewmaker P.L."/>
            <person name="Whitney A.M."/>
            <person name="McLaughlin R.W."/>
        </authorList>
    </citation>
    <scope>NUCLEOTIDE SEQUENCE [LARGE SCALE GENOMIC DNA]</scope>
    <source>
        <strain evidence="4 6">LMG 23085</strain>
    </source>
</reference>
<feature type="binding site" evidence="3">
    <location>
        <position position="82"/>
    </location>
    <ligand>
        <name>Zn(2+)</name>
        <dbReference type="ChEBI" id="CHEBI:29105"/>
        <label>1</label>
        <note>catalytic</note>
    </ligand>
</feature>
<dbReference type="PROSITE" id="PS00806">
    <property type="entry name" value="ALDOLASE_CLASS_II_2"/>
    <property type="match status" value="1"/>
</dbReference>
<evidence type="ECO:0000256" key="1">
    <source>
        <dbReference type="PIRSR" id="PIRSR001359-1"/>
    </source>
</evidence>
<feature type="active site" description="Proton donor" evidence="1">
    <location>
        <position position="81"/>
    </location>
</feature>
<dbReference type="InterPro" id="IPR000771">
    <property type="entry name" value="FBA_II"/>
</dbReference>
<evidence type="ECO:0000313" key="5">
    <source>
        <dbReference type="EMBL" id="OJG87540.1"/>
    </source>
</evidence>
<feature type="binding site" evidence="2">
    <location>
        <begin position="229"/>
        <end position="232"/>
    </location>
    <ligand>
        <name>dihydroxyacetone phosphate</name>
        <dbReference type="ChEBI" id="CHEBI:57642"/>
    </ligand>
</feature>
<feature type="binding site" evidence="3">
    <location>
        <position position="133"/>
    </location>
    <ligand>
        <name>Zn(2+)</name>
        <dbReference type="ChEBI" id="CHEBI:29105"/>
        <label>2</label>
    </ligand>
</feature>
<dbReference type="Pfam" id="PF01116">
    <property type="entry name" value="F_bP_aldolase"/>
    <property type="match status" value="1"/>
</dbReference>
<dbReference type="CDD" id="cd00947">
    <property type="entry name" value="TBP_aldolase_IIB"/>
    <property type="match status" value="1"/>
</dbReference>
<dbReference type="GO" id="GO:0005975">
    <property type="term" value="P:carbohydrate metabolic process"/>
    <property type="evidence" value="ECO:0007669"/>
    <property type="project" value="InterPro"/>
</dbReference>
<comment type="cofactor">
    <cofactor evidence="3">
        <name>Zn(2+)</name>
        <dbReference type="ChEBI" id="CHEBI:29105"/>
    </cofactor>
    <text evidence="3">Binds 2 Zn(2+) ions per subunit. One is catalytic and the other provides a structural contribution.</text>
</comment>
<feature type="binding site" evidence="2">
    <location>
        <begin position="208"/>
        <end position="210"/>
    </location>
    <ligand>
        <name>dihydroxyacetone phosphate</name>
        <dbReference type="ChEBI" id="CHEBI:57642"/>
    </ligand>
</feature>
<dbReference type="RefSeq" id="WP_071878916.1">
    <property type="nucleotide sequence ID" value="NZ_JXLC01000028.1"/>
</dbReference>
<dbReference type="AlphaFoldDB" id="A0A0S3KBX7"/>
<dbReference type="EMBL" id="CP013614">
    <property type="protein sequence ID" value="ALS01730.1"/>
    <property type="molecule type" value="Genomic_DNA"/>
</dbReference>
<dbReference type="OrthoDB" id="9803995at2"/>
<feature type="binding site" evidence="3">
    <location>
        <position position="207"/>
    </location>
    <ligand>
        <name>Zn(2+)</name>
        <dbReference type="ChEBI" id="CHEBI:29105"/>
        <label>1</label>
        <note>catalytic</note>
    </ligand>
</feature>
<accession>A0A0S3KBX7</accession>
<dbReference type="Proteomes" id="UP000183039">
    <property type="component" value="Unassembled WGS sequence"/>
</dbReference>
<feature type="binding site" evidence="3">
    <location>
        <position position="179"/>
    </location>
    <ligand>
        <name>Zn(2+)</name>
        <dbReference type="ChEBI" id="CHEBI:29105"/>
        <label>1</label>
        <note>catalytic</note>
    </ligand>
</feature>
<dbReference type="NCBIfam" id="TIGR00167">
    <property type="entry name" value="cbbA"/>
    <property type="match status" value="1"/>
</dbReference>
<name>A0A0S3KBX7_9ENTE</name>
<dbReference type="InterPro" id="IPR050246">
    <property type="entry name" value="Class_II_FBP_aldolase"/>
</dbReference>
<dbReference type="Gene3D" id="3.20.20.70">
    <property type="entry name" value="Aldolase class I"/>
    <property type="match status" value="1"/>
</dbReference>
<gene>
    <name evidence="4" type="ORF">ATZ33_10200</name>
    <name evidence="5" type="ORF">RV15_GL001933</name>
</gene>
<organism evidence="5 7">
    <name type="scientific">Enterococcus silesiacus</name>
    <dbReference type="NCBI Taxonomy" id="332949"/>
    <lineage>
        <taxon>Bacteria</taxon>
        <taxon>Bacillati</taxon>
        <taxon>Bacillota</taxon>
        <taxon>Bacilli</taxon>
        <taxon>Lactobacillales</taxon>
        <taxon>Enterococcaceae</taxon>
        <taxon>Enterococcus</taxon>
    </lineage>
</organism>
<proteinExistence type="predicted"/>
<evidence type="ECO:0000313" key="4">
    <source>
        <dbReference type="EMBL" id="ALS01730.1"/>
    </source>
</evidence>